<organism evidence="2 3">
    <name type="scientific">Stieleria neptunia</name>
    <dbReference type="NCBI Taxonomy" id="2527979"/>
    <lineage>
        <taxon>Bacteria</taxon>
        <taxon>Pseudomonadati</taxon>
        <taxon>Planctomycetota</taxon>
        <taxon>Planctomycetia</taxon>
        <taxon>Pirellulales</taxon>
        <taxon>Pirellulaceae</taxon>
        <taxon>Stieleria</taxon>
    </lineage>
</organism>
<feature type="transmembrane region" description="Helical" evidence="1">
    <location>
        <begin position="38"/>
        <end position="60"/>
    </location>
</feature>
<sequence>MSIHEPFSTTSELEPREFHVVRWRFFINNCWLASTAGISIYIGTLLLGYPYGWIALLYVLKYALWSLKDMTNLRVILTSQGIEGPGFMFISTARFLAWSDIDASRTGIRGGRFFIEGNDGTSITSRLFWYDTEAQKAITAFVSSINPATYLNLADVLRGTE</sequence>
<dbReference type="Proteomes" id="UP000319004">
    <property type="component" value="Chromosome"/>
</dbReference>
<dbReference type="EMBL" id="CP037423">
    <property type="protein sequence ID" value="QDV46030.1"/>
    <property type="molecule type" value="Genomic_DNA"/>
</dbReference>
<keyword evidence="1" id="KW-0812">Transmembrane</keyword>
<evidence type="ECO:0000313" key="2">
    <source>
        <dbReference type="EMBL" id="QDV46030.1"/>
    </source>
</evidence>
<evidence type="ECO:0000313" key="3">
    <source>
        <dbReference type="Proteomes" id="UP000319004"/>
    </source>
</evidence>
<reference evidence="2 3" key="1">
    <citation type="submission" date="2019-03" db="EMBL/GenBank/DDBJ databases">
        <title>Deep-cultivation of Planctomycetes and their phenomic and genomic characterization uncovers novel biology.</title>
        <authorList>
            <person name="Wiegand S."/>
            <person name="Jogler M."/>
            <person name="Boedeker C."/>
            <person name="Pinto D."/>
            <person name="Vollmers J."/>
            <person name="Rivas-Marin E."/>
            <person name="Kohn T."/>
            <person name="Peeters S.H."/>
            <person name="Heuer A."/>
            <person name="Rast P."/>
            <person name="Oberbeckmann S."/>
            <person name="Bunk B."/>
            <person name="Jeske O."/>
            <person name="Meyerdierks A."/>
            <person name="Storesund J.E."/>
            <person name="Kallscheuer N."/>
            <person name="Luecker S."/>
            <person name="Lage O.M."/>
            <person name="Pohl T."/>
            <person name="Merkel B.J."/>
            <person name="Hornburger P."/>
            <person name="Mueller R.-W."/>
            <person name="Bruemmer F."/>
            <person name="Labrenz M."/>
            <person name="Spormann A.M."/>
            <person name="Op den Camp H."/>
            <person name="Overmann J."/>
            <person name="Amann R."/>
            <person name="Jetten M.S.M."/>
            <person name="Mascher T."/>
            <person name="Medema M.H."/>
            <person name="Devos D.P."/>
            <person name="Kaster A.-K."/>
            <person name="Ovreas L."/>
            <person name="Rohde M."/>
            <person name="Galperin M.Y."/>
            <person name="Jogler C."/>
        </authorList>
    </citation>
    <scope>NUCLEOTIDE SEQUENCE [LARGE SCALE GENOMIC DNA]</scope>
    <source>
        <strain evidence="2 3">Enr13</strain>
    </source>
</reference>
<gene>
    <name evidence="2" type="ORF">Enr13x_59340</name>
</gene>
<keyword evidence="1" id="KW-1133">Transmembrane helix</keyword>
<protein>
    <submittedName>
        <fullName evidence="2">Uncharacterized protein</fullName>
    </submittedName>
</protein>
<accession>A0A518HYV0</accession>
<dbReference type="RefSeq" id="WP_145390216.1">
    <property type="nucleotide sequence ID" value="NZ_CP037423.1"/>
</dbReference>
<keyword evidence="3" id="KW-1185">Reference proteome</keyword>
<proteinExistence type="predicted"/>
<evidence type="ECO:0000256" key="1">
    <source>
        <dbReference type="SAM" id="Phobius"/>
    </source>
</evidence>
<keyword evidence="1" id="KW-0472">Membrane</keyword>
<dbReference type="KEGG" id="snep:Enr13x_59340"/>
<name>A0A518HYV0_9BACT</name>
<dbReference type="AlphaFoldDB" id="A0A518HYV0"/>